<reference evidence="2 3" key="1">
    <citation type="submission" date="2016-10" db="EMBL/GenBank/DDBJ databases">
        <authorList>
            <person name="de Groot N.N."/>
        </authorList>
    </citation>
    <scope>NUCLEOTIDE SEQUENCE [LARGE SCALE GENOMIC DNA]</scope>
    <source>
        <strain evidence="2 3">DSM 373</strain>
    </source>
</reference>
<gene>
    <name evidence="2" type="ORF">SAMN04244572_02021</name>
</gene>
<dbReference type="AlphaFoldDB" id="A0A1H6UDP3"/>
<proteinExistence type="predicted"/>
<evidence type="ECO:0000313" key="3">
    <source>
        <dbReference type="Proteomes" id="UP000199250"/>
    </source>
</evidence>
<sequence length="70" mass="7469">MDFFDKTPAPRILPFRRADTGVPAAGTGESTTAVPDIAPVVLEARVGAEEAPAVRIFLGTQPEQHRAEPE</sequence>
<accession>A0A1H6UDP3</accession>
<dbReference type="Proteomes" id="UP000199250">
    <property type="component" value="Unassembled WGS sequence"/>
</dbReference>
<name>A0A1H6UDP3_9GAMM</name>
<dbReference type="EMBL" id="FNYQ01000029">
    <property type="protein sequence ID" value="SEI89716.1"/>
    <property type="molecule type" value="Genomic_DNA"/>
</dbReference>
<evidence type="ECO:0000256" key="1">
    <source>
        <dbReference type="SAM" id="MobiDB-lite"/>
    </source>
</evidence>
<protein>
    <submittedName>
        <fullName evidence="2">Uncharacterized protein</fullName>
    </submittedName>
</protein>
<feature type="region of interest" description="Disordered" evidence="1">
    <location>
        <begin position="1"/>
        <end position="31"/>
    </location>
</feature>
<evidence type="ECO:0000313" key="2">
    <source>
        <dbReference type="EMBL" id="SEI89716.1"/>
    </source>
</evidence>
<organism evidence="2 3">
    <name type="scientific">Azotobacter beijerinckii</name>
    <dbReference type="NCBI Taxonomy" id="170623"/>
    <lineage>
        <taxon>Bacteria</taxon>
        <taxon>Pseudomonadati</taxon>
        <taxon>Pseudomonadota</taxon>
        <taxon>Gammaproteobacteria</taxon>
        <taxon>Pseudomonadales</taxon>
        <taxon>Pseudomonadaceae</taxon>
        <taxon>Azotobacter</taxon>
    </lineage>
</organism>
<dbReference type="RefSeq" id="WP_090731395.1">
    <property type="nucleotide sequence ID" value="NZ_FNYQ01000029.1"/>
</dbReference>